<feature type="binding site" description="type 1 copper site" evidence="12">
    <location>
        <position position="765"/>
    </location>
    <ligand>
        <name>Cu cation</name>
        <dbReference type="ChEBI" id="CHEBI:23378"/>
        <label>1</label>
    </ligand>
</feature>
<feature type="transmembrane region" description="Helical" evidence="13">
    <location>
        <begin position="76"/>
        <end position="94"/>
    </location>
</feature>
<evidence type="ECO:0000256" key="1">
    <source>
        <dbReference type="ARBA" id="ARBA00001960"/>
    </source>
</evidence>
<feature type="binding site" description="type 1 copper site" evidence="12">
    <location>
        <position position="757"/>
    </location>
    <ligand>
        <name>Cu cation</name>
        <dbReference type="ChEBI" id="CHEBI:23378"/>
        <label>1</label>
    </ligand>
</feature>
<keyword evidence="13" id="KW-1133">Transmembrane helix</keyword>
<dbReference type="CDD" id="cd04208">
    <property type="entry name" value="CuRO_2_CuNIR"/>
    <property type="match status" value="1"/>
</dbReference>
<keyword evidence="9" id="KW-0560">Oxidoreductase</keyword>
<dbReference type="GO" id="GO:0050421">
    <property type="term" value="F:nitrite reductase (NO-forming) activity"/>
    <property type="evidence" value="ECO:0007669"/>
    <property type="project" value="UniProtKB-EC"/>
</dbReference>
<proteinExistence type="inferred from homology"/>
<feature type="domain" description="Plastocyanin-like" evidence="14">
    <location>
        <begin position="676"/>
        <end position="779"/>
    </location>
</feature>
<evidence type="ECO:0000256" key="10">
    <source>
        <dbReference type="ARBA" id="ARBA00023008"/>
    </source>
</evidence>
<comment type="subunit">
    <text evidence="4">Homotrimer.</text>
</comment>
<feature type="binding site" description="type 1 copper site" evidence="12">
    <location>
        <position position="756"/>
    </location>
    <ligand>
        <name>Cu cation</name>
        <dbReference type="ChEBI" id="CHEBI:23378"/>
        <label>1</label>
    </ligand>
</feature>
<gene>
    <name evidence="15" type="ORF">H9908_06285</name>
</gene>
<evidence type="ECO:0000259" key="14">
    <source>
        <dbReference type="Pfam" id="PF07732"/>
    </source>
</evidence>
<sequence length="946" mass="99915">MPDKDATPRPGYREQLTLGARPLDAPGAPITDRQARDIATGRRTWHRRASKPVSLWMFALFIVLMTHRWIPESLWLMVHMVTLGLITNSILVWSQHFTEALLKHKLPDTARPVQLARIYTLNASMVVLMVGVVFSLYPLTVLGSVGVGATVTWHGVALLQQMRSALPARFGVTIRYYIAASWLLPVGATFGALLAYDGLSATWHGRLLLAHESINVLGFVGITVVGTLMTLWPTMLRTVMVPDAVVRSTRALAGLCAGLGLTVAGALAGLTWLAVTGLLLYAGALGLVLTLMVRTAAAKKPADYATFSVAAGMVWLTAGVLFSAYLVATSPFDSLTLRPVTPIFVAGFLAQTLLGAMTYLLPARMGGGPKAVRAANKEFNRFAAGRTVMVNLSLLIFILPVSLTGSWVRTGASLLGAFTLFAFIPLMMRGVRASVSARKAMIQARARGEAPTPDPEVLTPTPVPHLRNALIGALAVVLIVALGVAVDPAARARLAAPSSAGSATGQTTTLAVEATADMRFTPDTAEVPVGNRLVIEVTNTDTKNAHDLTFPNGATTGRIDPGATKSVDVGIITGDLEGWCSVVGHKAMGMTFTVVASGADAAQAGTSAADSSAHAGHSTGGATDSVLAPTDIDLQGDISESYQTRDATLAPVADGESIDGRTVHRQTLDVQELPREIAPEVNLNTWTFNGSYMGPTLRGRVGDIFEITLVNNGSMGHSVDFHAGTVSPDEVMRTIAPGESLTYRFEAVRSGIWLYHCSTMPMSTHLAAGMFGAVIIDPADLPEVDREYLLVQSEVALTETTSTQTSTANPGEGVLTDISPEGLAAGTPTLTLFNGHATQYLRDPLTARVGERVRIWVLNAGPNGELSLHVVGSQFDTVYKEGGYLLQDGVDAFGSSGGGAQALDLSAAQGGFVEMVFTEPGTYTFVNHDFAAAERGARGQIVVTGK</sequence>
<feature type="binding site" description="type 1 copper site" evidence="12">
    <location>
        <position position="722"/>
    </location>
    <ligand>
        <name>Cu cation</name>
        <dbReference type="ChEBI" id="CHEBI:23378"/>
        <label>1</label>
    </ligand>
</feature>
<protein>
    <recommendedName>
        <fullName evidence="6">Copper-containing nitrite reductase</fullName>
        <ecNumber evidence="5">1.7.2.1</ecNumber>
    </recommendedName>
</protein>
<dbReference type="GO" id="GO:0005507">
    <property type="term" value="F:copper ion binding"/>
    <property type="evidence" value="ECO:0007669"/>
    <property type="project" value="InterPro"/>
</dbReference>
<feature type="transmembrane region" description="Helical" evidence="13">
    <location>
        <begin position="115"/>
        <end position="137"/>
    </location>
</feature>
<dbReference type="AlphaFoldDB" id="A0A9D2ZSQ3"/>
<evidence type="ECO:0000256" key="9">
    <source>
        <dbReference type="ARBA" id="ARBA00023002"/>
    </source>
</evidence>
<evidence type="ECO:0000256" key="4">
    <source>
        <dbReference type="ARBA" id="ARBA00011233"/>
    </source>
</evidence>
<feature type="binding site" description="type 1 copper site" evidence="12">
    <location>
        <position position="770"/>
    </location>
    <ligand>
        <name>Cu cation</name>
        <dbReference type="ChEBI" id="CHEBI:23378"/>
        <label>1</label>
    </ligand>
</feature>
<feature type="binding site" description="type 1 copper site" evidence="12">
    <location>
        <position position="717"/>
    </location>
    <ligand>
        <name>Cu cation</name>
        <dbReference type="ChEBI" id="CHEBI:23378"/>
        <label>1</label>
    </ligand>
</feature>
<evidence type="ECO:0000256" key="6">
    <source>
        <dbReference type="ARBA" id="ARBA00017290"/>
    </source>
</evidence>
<feature type="transmembrane region" description="Helical" evidence="13">
    <location>
        <begin position="469"/>
        <end position="486"/>
    </location>
</feature>
<feature type="transmembrane region" description="Helical" evidence="13">
    <location>
        <begin position="304"/>
        <end position="328"/>
    </location>
</feature>
<comment type="cofactor">
    <cofactor evidence="1 12">
        <name>Cu(+)</name>
        <dbReference type="ChEBI" id="CHEBI:49552"/>
    </cofactor>
</comment>
<dbReference type="InterPro" id="IPR001287">
    <property type="entry name" value="NO2-reductase_Cu"/>
</dbReference>
<reference evidence="15" key="2">
    <citation type="submission" date="2021-04" db="EMBL/GenBank/DDBJ databases">
        <authorList>
            <person name="Gilroy R."/>
        </authorList>
    </citation>
    <scope>NUCLEOTIDE SEQUENCE</scope>
    <source>
        <strain evidence="15">ChiHjej10B9-4811</strain>
    </source>
</reference>
<evidence type="ECO:0000256" key="2">
    <source>
        <dbReference type="ARBA" id="ARBA00001973"/>
    </source>
</evidence>
<keyword evidence="13" id="KW-0472">Membrane</keyword>
<comment type="cofactor">
    <cofactor evidence="2 12">
        <name>Cu(2+)</name>
        <dbReference type="ChEBI" id="CHEBI:29036"/>
    </cofactor>
</comment>
<comment type="similarity">
    <text evidence="3">Belongs to the multicopper oxidase family.</text>
</comment>
<dbReference type="CDD" id="cd11020">
    <property type="entry name" value="CuRO_1_CuNIR"/>
    <property type="match status" value="1"/>
</dbReference>
<feature type="transmembrane region" description="Helical" evidence="13">
    <location>
        <begin position="407"/>
        <end position="428"/>
    </location>
</feature>
<dbReference type="InterPro" id="IPR045087">
    <property type="entry name" value="Cu-oxidase_fam"/>
</dbReference>
<evidence type="ECO:0000256" key="8">
    <source>
        <dbReference type="ARBA" id="ARBA00022737"/>
    </source>
</evidence>
<keyword evidence="13" id="KW-0812">Transmembrane</keyword>
<accession>A0A9D2ZSQ3</accession>
<organism evidence="15 16">
    <name type="scientific">Candidatus Rothia avistercoris</name>
    <dbReference type="NCBI Taxonomy" id="2840479"/>
    <lineage>
        <taxon>Bacteria</taxon>
        <taxon>Bacillati</taxon>
        <taxon>Actinomycetota</taxon>
        <taxon>Actinomycetes</taxon>
        <taxon>Micrococcales</taxon>
        <taxon>Micrococcaceae</taxon>
        <taxon>Rothia</taxon>
    </lineage>
</organism>
<dbReference type="EMBL" id="DWUS01000145">
    <property type="protein sequence ID" value="HJD51455.1"/>
    <property type="molecule type" value="Genomic_DNA"/>
</dbReference>
<dbReference type="Pfam" id="PF07732">
    <property type="entry name" value="Cu-oxidase_3"/>
    <property type="match status" value="1"/>
</dbReference>
<comment type="caution">
    <text evidence="15">The sequence shown here is derived from an EMBL/GenBank/DDBJ whole genome shotgun (WGS) entry which is preliminary data.</text>
</comment>
<comment type="catalytic activity">
    <reaction evidence="11">
        <text>nitric oxide + Fe(III)-[cytochrome c] + H2O = Fe(II)-[cytochrome c] + nitrite + 2 H(+)</text>
        <dbReference type="Rhea" id="RHEA:15233"/>
        <dbReference type="Rhea" id="RHEA-COMP:10350"/>
        <dbReference type="Rhea" id="RHEA-COMP:14399"/>
        <dbReference type="ChEBI" id="CHEBI:15377"/>
        <dbReference type="ChEBI" id="CHEBI:15378"/>
        <dbReference type="ChEBI" id="CHEBI:16301"/>
        <dbReference type="ChEBI" id="CHEBI:16480"/>
        <dbReference type="ChEBI" id="CHEBI:29033"/>
        <dbReference type="ChEBI" id="CHEBI:29034"/>
        <dbReference type="EC" id="1.7.2.1"/>
    </reaction>
</comment>
<feature type="transmembrane region" description="Helical" evidence="13">
    <location>
        <begin position="216"/>
        <end position="239"/>
    </location>
</feature>
<name>A0A9D2ZSQ3_9MICC</name>
<evidence type="ECO:0000313" key="15">
    <source>
        <dbReference type="EMBL" id="HJD51455.1"/>
    </source>
</evidence>
<evidence type="ECO:0000256" key="7">
    <source>
        <dbReference type="ARBA" id="ARBA00022723"/>
    </source>
</evidence>
<feature type="transmembrane region" description="Helical" evidence="13">
    <location>
        <begin position="251"/>
        <end position="272"/>
    </location>
</feature>
<feature type="transmembrane region" description="Helical" evidence="13">
    <location>
        <begin position="143"/>
        <end position="162"/>
    </location>
</feature>
<dbReference type="InterPro" id="IPR011707">
    <property type="entry name" value="Cu-oxidase-like_N"/>
</dbReference>
<reference evidence="15" key="1">
    <citation type="journal article" date="2021" name="PeerJ">
        <title>Extensive microbial diversity within the chicken gut microbiome revealed by metagenomics and culture.</title>
        <authorList>
            <person name="Gilroy R."/>
            <person name="Ravi A."/>
            <person name="Getino M."/>
            <person name="Pursley I."/>
            <person name="Horton D.L."/>
            <person name="Alikhan N.F."/>
            <person name="Baker D."/>
            <person name="Gharbi K."/>
            <person name="Hall N."/>
            <person name="Watson M."/>
            <person name="Adriaenssens E.M."/>
            <person name="Foster-Nyarko E."/>
            <person name="Jarju S."/>
            <person name="Secka A."/>
            <person name="Antonio M."/>
            <person name="Oren A."/>
            <person name="Chaudhuri R.R."/>
            <person name="La Ragione R."/>
            <person name="Hildebrand F."/>
            <person name="Pallen M.J."/>
        </authorList>
    </citation>
    <scope>NUCLEOTIDE SEQUENCE</scope>
    <source>
        <strain evidence="15">ChiHjej10B9-4811</strain>
    </source>
</reference>
<feature type="transmembrane region" description="Helical" evidence="13">
    <location>
        <begin position="174"/>
        <end position="196"/>
    </location>
</feature>
<evidence type="ECO:0000256" key="13">
    <source>
        <dbReference type="SAM" id="Phobius"/>
    </source>
</evidence>
<dbReference type="EC" id="1.7.2.1" evidence="5"/>
<dbReference type="Gene3D" id="2.60.40.420">
    <property type="entry name" value="Cupredoxins - blue copper proteins"/>
    <property type="match status" value="3"/>
</dbReference>
<evidence type="ECO:0000256" key="11">
    <source>
        <dbReference type="ARBA" id="ARBA00049340"/>
    </source>
</evidence>
<feature type="transmembrane region" description="Helical" evidence="13">
    <location>
        <begin position="53"/>
        <end position="70"/>
    </location>
</feature>
<keyword evidence="8" id="KW-0677">Repeat</keyword>
<feature type="transmembrane region" description="Helical" evidence="13">
    <location>
        <begin position="382"/>
        <end position="401"/>
    </location>
</feature>
<evidence type="ECO:0000313" key="16">
    <source>
        <dbReference type="Proteomes" id="UP000823908"/>
    </source>
</evidence>
<dbReference type="Proteomes" id="UP000823908">
    <property type="component" value="Unassembled WGS sequence"/>
</dbReference>
<keyword evidence="7 12" id="KW-0479">Metal-binding</keyword>
<evidence type="ECO:0000256" key="3">
    <source>
        <dbReference type="ARBA" id="ARBA00010609"/>
    </source>
</evidence>
<keyword evidence="10 12" id="KW-0186">Copper</keyword>
<dbReference type="InterPro" id="IPR008972">
    <property type="entry name" value="Cupredoxin"/>
</dbReference>
<dbReference type="PRINTS" id="PR00695">
    <property type="entry name" value="CUNO2RDTASE"/>
</dbReference>
<feature type="transmembrane region" description="Helical" evidence="13">
    <location>
        <begin position="340"/>
        <end position="361"/>
    </location>
</feature>
<dbReference type="PANTHER" id="PTHR11709:SF394">
    <property type="entry name" value="FI03373P-RELATED"/>
    <property type="match status" value="1"/>
</dbReference>
<feature type="binding site" description="type 1 copper site" evidence="12">
    <location>
        <position position="928"/>
    </location>
    <ligand>
        <name>Cu cation</name>
        <dbReference type="ChEBI" id="CHEBI:23378"/>
        <label>1</label>
    </ligand>
</feature>
<feature type="transmembrane region" description="Helical" evidence="13">
    <location>
        <begin position="278"/>
        <end position="297"/>
    </location>
</feature>
<dbReference type="PANTHER" id="PTHR11709">
    <property type="entry name" value="MULTI-COPPER OXIDASE"/>
    <property type="match status" value="1"/>
</dbReference>
<dbReference type="SUPFAM" id="SSF49503">
    <property type="entry name" value="Cupredoxins"/>
    <property type="match status" value="3"/>
</dbReference>
<evidence type="ECO:0000256" key="12">
    <source>
        <dbReference type="PIRSR" id="PIRSR601287-1"/>
    </source>
</evidence>
<evidence type="ECO:0000256" key="5">
    <source>
        <dbReference type="ARBA" id="ARBA00011882"/>
    </source>
</evidence>